<proteinExistence type="predicted"/>
<dbReference type="RefSeq" id="WP_066099428.1">
    <property type="nucleotide sequence ID" value="NZ_CP016027.1"/>
</dbReference>
<dbReference type="KEGG" id="haz:A9404_06415"/>
<evidence type="ECO:0008006" key="3">
    <source>
        <dbReference type="Google" id="ProtNLM"/>
    </source>
</evidence>
<evidence type="ECO:0000313" key="1">
    <source>
        <dbReference type="EMBL" id="ANJ67066.1"/>
    </source>
</evidence>
<evidence type="ECO:0000313" key="2">
    <source>
        <dbReference type="Proteomes" id="UP000078596"/>
    </source>
</evidence>
<dbReference type="EMBL" id="CP016027">
    <property type="protein sequence ID" value="ANJ67066.1"/>
    <property type="molecule type" value="Genomic_DNA"/>
</dbReference>
<accession>A0A191ZGQ5</accession>
<keyword evidence="2" id="KW-1185">Reference proteome</keyword>
<dbReference type="Proteomes" id="UP000078596">
    <property type="component" value="Chromosome"/>
</dbReference>
<gene>
    <name evidence="1" type="ORF">A9404_06415</name>
</gene>
<name>A0A191ZGQ5_9GAMM</name>
<dbReference type="STRING" id="1860122.A9404_06415"/>
<dbReference type="AlphaFoldDB" id="A0A191ZGQ5"/>
<dbReference type="Pfam" id="PF06853">
    <property type="entry name" value="DUF1249"/>
    <property type="match status" value="1"/>
</dbReference>
<protein>
    <recommendedName>
        <fullName evidence="3">DUF1249 domain-containing protein</fullName>
    </recommendedName>
</protein>
<sequence>MNTDDLPTHHKRPPTFDRLMELYEHNYILIRRLFGDLRRLKAGDECPWIASVSPKIVANSRFTLDIDFTDHRILGRRQQPLRLAVRIYHDARAAELVETGSRSKCLHDQQSRCAEKQHKRNTMLQNWLIDQLKTCTEKRN</sequence>
<reference evidence="1 2" key="1">
    <citation type="submission" date="2016-06" db="EMBL/GenBank/DDBJ databases">
        <title>Insight into the functional genes involving in sulfur oxidation in Pearl River water.</title>
        <authorList>
            <person name="Luo J."/>
            <person name="Tan X."/>
            <person name="Lin W."/>
        </authorList>
    </citation>
    <scope>NUCLEOTIDE SEQUENCE [LARGE SCALE GENOMIC DNA]</scope>
    <source>
        <strain evidence="1 2">LS2</strain>
    </source>
</reference>
<dbReference type="InterPro" id="IPR009659">
    <property type="entry name" value="DUF1249"/>
</dbReference>
<organism evidence="1 2">
    <name type="scientific">Halothiobacillus diazotrophicus</name>
    <dbReference type="NCBI Taxonomy" id="1860122"/>
    <lineage>
        <taxon>Bacteria</taxon>
        <taxon>Pseudomonadati</taxon>
        <taxon>Pseudomonadota</taxon>
        <taxon>Gammaproteobacteria</taxon>
        <taxon>Chromatiales</taxon>
        <taxon>Halothiobacillaceae</taxon>
        <taxon>Halothiobacillus</taxon>
    </lineage>
</organism>